<name>A0A9X3TRZ1_9BACL</name>
<feature type="domain" description="Copper amine oxidase-like N-terminal" evidence="2">
    <location>
        <begin position="37"/>
        <end position="142"/>
    </location>
</feature>
<evidence type="ECO:0000313" key="4">
    <source>
        <dbReference type="Proteomes" id="UP001151071"/>
    </source>
</evidence>
<dbReference type="RefSeq" id="WP_271140300.1">
    <property type="nucleotide sequence ID" value="NZ_JAPYYP010000015.1"/>
</dbReference>
<organism evidence="3 4">
    <name type="scientific">Brevibacillus thermoruber</name>
    <dbReference type="NCBI Taxonomy" id="33942"/>
    <lineage>
        <taxon>Bacteria</taxon>
        <taxon>Bacillati</taxon>
        <taxon>Bacillota</taxon>
        <taxon>Bacilli</taxon>
        <taxon>Bacillales</taxon>
        <taxon>Paenibacillaceae</taxon>
        <taxon>Brevibacillus</taxon>
    </lineage>
</organism>
<dbReference type="EMBL" id="JAPYYP010000015">
    <property type="protein sequence ID" value="MDA5109284.1"/>
    <property type="molecule type" value="Genomic_DNA"/>
</dbReference>
<keyword evidence="4" id="KW-1185">Reference proteome</keyword>
<evidence type="ECO:0000256" key="1">
    <source>
        <dbReference type="SAM" id="SignalP"/>
    </source>
</evidence>
<evidence type="ECO:0000259" key="2">
    <source>
        <dbReference type="Pfam" id="PF07833"/>
    </source>
</evidence>
<dbReference type="SUPFAM" id="SSF55383">
    <property type="entry name" value="Copper amine oxidase, domain N"/>
    <property type="match status" value="1"/>
</dbReference>
<dbReference type="Gene3D" id="3.30.457.10">
    <property type="entry name" value="Copper amine oxidase-like, N-terminal domain"/>
    <property type="match status" value="1"/>
</dbReference>
<evidence type="ECO:0000313" key="3">
    <source>
        <dbReference type="EMBL" id="MDA5109284.1"/>
    </source>
</evidence>
<dbReference type="Proteomes" id="UP001151071">
    <property type="component" value="Unassembled WGS sequence"/>
</dbReference>
<proteinExistence type="predicted"/>
<reference evidence="3" key="1">
    <citation type="submission" date="2022-12" db="EMBL/GenBank/DDBJ databases">
        <title>Draft genome sequence of the thermophilic strain Brevibacillus thermoruber HT42, isolated from Los Humeros, Puebla, Mexico, with biotechnological potential.</title>
        <authorList>
            <person name="Lara Sanchez J."/>
            <person name="Solis Palacios R."/>
            <person name="Bustos Baena A.S."/>
            <person name="Ruz Baez A.E."/>
            <person name="Espinosa Luna G."/>
            <person name="Oliart Ros R.M."/>
        </authorList>
    </citation>
    <scope>NUCLEOTIDE SEQUENCE</scope>
    <source>
        <strain evidence="3">HT42</strain>
    </source>
</reference>
<accession>A0A9X3TRZ1</accession>
<keyword evidence="1" id="KW-0732">Signal</keyword>
<dbReference type="Pfam" id="PF07833">
    <property type="entry name" value="Cu_amine_oxidN1"/>
    <property type="match status" value="1"/>
</dbReference>
<comment type="caution">
    <text evidence="3">The sequence shown here is derived from an EMBL/GenBank/DDBJ whole genome shotgun (WGS) entry which is preliminary data.</text>
</comment>
<dbReference type="InterPro" id="IPR012854">
    <property type="entry name" value="Cu_amine_oxidase-like_N"/>
</dbReference>
<protein>
    <submittedName>
        <fullName evidence="3">Copper amine oxidase N-terminal domain-containing protein</fullName>
    </submittedName>
</protein>
<feature type="signal peptide" evidence="1">
    <location>
        <begin position="1"/>
        <end position="24"/>
    </location>
</feature>
<feature type="chain" id="PRO_5040828060" evidence="1">
    <location>
        <begin position="25"/>
        <end position="330"/>
    </location>
</feature>
<dbReference type="InterPro" id="IPR036582">
    <property type="entry name" value="Mao_N_sf"/>
</dbReference>
<gene>
    <name evidence="3" type="ORF">O3V59_13005</name>
</gene>
<sequence length="330" mass="35188">MNKIQTLTMTFLTVAVLTANGAGAAAAPEPVRSLSVQVNGKAIQQQAIFDNQQQTVLVPLRQVAESLGFAVTWNESRNVAEIQKGTIWSYAKAGEDGYPDANVMKKLGAKPRLLNGSTYVPLAFVRDIMKTPVAVSGDDVTVGGAAADDHLKKAGTITGVRSDNGNVSIHVNGFLRGVVLYVSADTEIVTEDGRALKPEDLKLGMEVEATHAEVMTMSLPPHTAAKRIVVKNSLPDRVLGTAGELQSVTADSDGTLRVELKGERLSEHAFDNVVLRVTDQTEIVSTDGNTLLSPKDLKQGARVYAFYSPMLTKSLPPIGAAEKIVVEPSE</sequence>
<dbReference type="AlphaFoldDB" id="A0A9X3TRZ1"/>